<proteinExistence type="inferred from homology"/>
<feature type="transmembrane region" description="Helical" evidence="8">
    <location>
        <begin position="47"/>
        <end position="64"/>
    </location>
</feature>
<comment type="subcellular location">
    <subcellularLocation>
        <location evidence="1">Cell membrane</location>
        <topology evidence="1">Multi-pass membrane protein</topology>
    </subcellularLocation>
</comment>
<name>A0A921DVV8_9STAP</name>
<accession>A0A921DVV8</accession>
<dbReference type="AlphaFoldDB" id="A0A921DVV8"/>
<keyword evidence="3" id="KW-0813">Transport</keyword>
<reference evidence="9" key="1">
    <citation type="journal article" date="2021" name="PeerJ">
        <title>Extensive microbial diversity within the chicken gut microbiome revealed by metagenomics and culture.</title>
        <authorList>
            <person name="Gilroy R."/>
            <person name="Ravi A."/>
            <person name="Getino M."/>
            <person name="Pursley I."/>
            <person name="Horton D.L."/>
            <person name="Alikhan N.F."/>
            <person name="Baker D."/>
            <person name="Gharbi K."/>
            <person name="Hall N."/>
            <person name="Watson M."/>
            <person name="Adriaenssens E.M."/>
            <person name="Foster-Nyarko E."/>
            <person name="Jarju S."/>
            <person name="Secka A."/>
            <person name="Antonio M."/>
            <person name="Oren A."/>
            <person name="Chaudhuri R.R."/>
            <person name="La Ragione R."/>
            <person name="Hildebrand F."/>
            <person name="Pallen M.J."/>
        </authorList>
    </citation>
    <scope>NUCLEOTIDE SEQUENCE</scope>
    <source>
        <strain evidence="9">6019</strain>
    </source>
</reference>
<dbReference type="GO" id="GO:0005886">
    <property type="term" value="C:plasma membrane"/>
    <property type="evidence" value="ECO:0007669"/>
    <property type="project" value="UniProtKB-SubCell"/>
</dbReference>
<dbReference type="PANTHER" id="PTHR30472">
    <property type="entry name" value="FERRIC ENTEROBACTIN TRANSPORT SYSTEM PERMEASE PROTEIN"/>
    <property type="match status" value="1"/>
</dbReference>
<keyword evidence="6 8" id="KW-1133">Transmembrane helix</keyword>
<evidence type="ECO:0000256" key="3">
    <source>
        <dbReference type="ARBA" id="ARBA00022448"/>
    </source>
</evidence>
<evidence type="ECO:0000313" key="9">
    <source>
        <dbReference type="EMBL" id="HJE18830.1"/>
    </source>
</evidence>
<comment type="caution">
    <text evidence="9">The sequence shown here is derived from an EMBL/GenBank/DDBJ whole genome shotgun (WGS) entry which is preliminary data.</text>
</comment>
<keyword evidence="7 8" id="KW-0472">Membrane</keyword>
<feature type="transmembrane region" description="Helical" evidence="8">
    <location>
        <begin position="259"/>
        <end position="277"/>
    </location>
</feature>
<keyword evidence="5 8" id="KW-0812">Transmembrane</keyword>
<dbReference type="InterPro" id="IPR037294">
    <property type="entry name" value="ABC_BtuC-like"/>
</dbReference>
<dbReference type="CDD" id="cd06550">
    <property type="entry name" value="TM_ABC_iron-siderophores_like"/>
    <property type="match status" value="1"/>
</dbReference>
<sequence>MNKKVVTLIIAIVIVGALSLIIGSANIFTLDTAERHTIMFDIRLPRVLMAIVVGTSLVMSGWVLQVVLRNPMADSFTLGMANAAILGSAFTVSLGLPIFFQPVVSVLFGLLSLVIVLALAFTIDKNFANETLIINGILLGALWSGVLYIIILMNPGKTQQIAQYMFGSFASANYTLVLCLGLLTLIALIIILIFHKQIDYLNLGDVRAHSLGVWPERLRPLLIVIASIPPLVAISYTGMIAIVGIIIPQLILYIKPMRFKSVMIFAVLYGCLFMIVIDTIGRTIIAPIQIPTGVMVMLASVPILFFLMRKQLFRI</sequence>
<protein>
    <submittedName>
        <fullName evidence="9">Iron ABC transporter permease</fullName>
    </submittedName>
</protein>
<feature type="transmembrane region" description="Helical" evidence="8">
    <location>
        <begin position="283"/>
        <end position="307"/>
    </location>
</feature>
<feature type="transmembrane region" description="Helical" evidence="8">
    <location>
        <begin position="76"/>
        <end position="96"/>
    </location>
</feature>
<evidence type="ECO:0000256" key="5">
    <source>
        <dbReference type="ARBA" id="ARBA00022692"/>
    </source>
</evidence>
<comment type="similarity">
    <text evidence="2">Belongs to the binding-protein-dependent transport system permease family. FecCD subfamily.</text>
</comment>
<reference evidence="9" key="2">
    <citation type="submission" date="2021-09" db="EMBL/GenBank/DDBJ databases">
        <authorList>
            <person name="Gilroy R."/>
        </authorList>
    </citation>
    <scope>NUCLEOTIDE SEQUENCE</scope>
    <source>
        <strain evidence="9">6019</strain>
    </source>
</reference>
<gene>
    <name evidence="9" type="ORF">K8V35_00565</name>
</gene>
<evidence type="ECO:0000256" key="1">
    <source>
        <dbReference type="ARBA" id="ARBA00004651"/>
    </source>
</evidence>
<feature type="transmembrane region" description="Helical" evidence="8">
    <location>
        <begin position="6"/>
        <end position="27"/>
    </location>
</feature>
<feature type="transmembrane region" description="Helical" evidence="8">
    <location>
        <begin position="221"/>
        <end position="247"/>
    </location>
</feature>
<feature type="transmembrane region" description="Helical" evidence="8">
    <location>
        <begin position="174"/>
        <end position="194"/>
    </location>
</feature>
<dbReference type="GO" id="GO:0033214">
    <property type="term" value="P:siderophore-iron import into cell"/>
    <property type="evidence" value="ECO:0007669"/>
    <property type="project" value="TreeGrafter"/>
</dbReference>
<evidence type="ECO:0000313" key="10">
    <source>
        <dbReference type="Proteomes" id="UP000763505"/>
    </source>
</evidence>
<dbReference type="EMBL" id="DYYI01000006">
    <property type="protein sequence ID" value="HJE18830.1"/>
    <property type="molecule type" value="Genomic_DNA"/>
</dbReference>
<evidence type="ECO:0000256" key="4">
    <source>
        <dbReference type="ARBA" id="ARBA00022475"/>
    </source>
</evidence>
<organism evidence="9 10">
    <name type="scientific">Aliicoccus persicus</name>
    <dbReference type="NCBI Taxonomy" id="930138"/>
    <lineage>
        <taxon>Bacteria</taxon>
        <taxon>Bacillati</taxon>
        <taxon>Bacillota</taxon>
        <taxon>Bacilli</taxon>
        <taxon>Bacillales</taxon>
        <taxon>Staphylococcaceae</taxon>
        <taxon>Aliicoccus</taxon>
    </lineage>
</organism>
<evidence type="ECO:0000256" key="8">
    <source>
        <dbReference type="SAM" id="Phobius"/>
    </source>
</evidence>
<evidence type="ECO:0000256" key="2">
    <source>
        <dbReference type="ARBA" id="ARBA00007935"/>
    </source>
</evidence>
<dbReference type="Pfam" id="PF01032">
    <property type="entry name" value="FecCD"/>
    <property type="match status" value="1"/>
</dbReference>
<dbReference type="Gene3D" id="1.10.3470.10">
    <property type="entry name" value="ABC transporter involved in vitamin B12 uptake, BtuC"/>
    <property type="match status" value="1"/>
</dbReference>
<dbReference type="PANTHER" id="PTHR30472:SF25">
    <property type="entry name" value="ABC TRANSPORTER PERMEASE PROTEIN MJ0876-RELATED"/>
    <property type="match status" value="1"/>
</dbReference>
<keyword evidence="4" id="KW-1003">Cell membrane</keyword>
<feature type="transmembrane region" description="Helical" evidence="8">
    <location>
        <begin position="103"/>
        <end position="121"/>
    </location>
</feature>
<evidence type="ECO:0000256" key="7">
    <source>
        <dbReference type="ARBA" id="ARBA00023136"/>
    </source>
</evidence>
<feature type="transmembrane region" description="Helical" evidence="8">
    <location>
        <begin position="133"/>
        <end position="153"/>
    </location>
</feature>
<dbReference type="GO" id="GO:0022857">
    <property type="term" value="F:transmembrane transporter activity"/>
    <property type="evidence" value="ECO:0007669"/>
    <property type="project" value="InterPro"/>
</dbReference>
<dbReference type="SUPFAM" id="SSF81345">
    <property type="entry name" value="ABC transporter involved in vitamin B12 uptake, BtuC"/>
    <property type="match status" value="1"/>
</dbReference>
<dbReference type="InterPro" id="IPR000522">
    <property type="entry name" value="ABC_transptr_permease_BtuC"/>
</dbReference>
<evidence type="ECO:0000256" key="6">
    <source>
        <dbReference type="ARBA" id="ARBA00022989"/>
    </source>
</evidence>
<dbReference type="Proteomes" id="UP000763505">
    <property type="component" value="Unassembled WGS sequence"/>
</dbReference>